<dbReference type="AlphaFoldDB" id="A0AAV9X4N7"/>
<evidence type="ECO:0000313" key="2">
    <source>
        <dbReference type="EMBL" id="KAK6533555.1"/>
    </source>
</evidence>
<proteinExistence type="predicted"/>
<keyword evidence="1" id="KW-0812">Transmembrane</keyword>
<accession>A0AAV9X4N7</accession>
<keyword evidence="1" id="KW-1133">Transmembrane helix</keyword>
<organism evidence="2 3">
    <name type="scientific">Orbilia ellipsospora</name>
    <dbReference type="NCBI Taxonomy" id="2528407"/>
    <lineage>
        <taxon>Eukaryota</taxon>
        <taxon>Fungi</taxon>
        <taxon>Dikarya</taxon>
        <taxon>Ascomycota</taxon>
        <taxon>Pezizomycotina</taxon>
        <taxon>Orbiliomycetes</taxon>
        <taxon>Orbiliales</taxon>
        <taxon>Orbiliaceae</taxon>
        <taxon>Orbilia</taxon>
    </lineage>
</organism>
<keyword evidence="3" id="KW-1185">Reference proteome</keyword>
<sequence>MYGGFTFPNESTEFPENMDYLWLMWAIYLWQLVGFGTGYSLTSQGGWNAAFPDDTCKTGHACRTYRWYGDVFLNNSLALFHINLANPLAGGDPQKQIFLYNPNGPKILIDLDMAGSMIAEALSGVYNDTALCMMPGGADLSFWTNLNYFLDNEVPNLSPDNQNWALALKNDGTAANATRVVYCKNRYSIRMYNLRNQYWGPRQNVPVFCKDVLAIAQALFNITQREFKVWKASGFSADVDHILPQPSDPADKWLPIDPATNLPLHLDYDHDPLVGRQPQITRMYADSDWSADRSWGVYLSYEVYGCPDPADASAMVTLMDSTLAW</sequence>
<keyword evidence="1" id="KW-0472">Membrane</keyword>
<gene>
    <name evidence="2" type="ORF">TWF694_002493</name>
</gene>
<name>A0AAV9X4N7_9PEZI</name>
<comment type="caution">
    <text evidence="2">The sequence shown here is derived from an EMBL/GenBank/DDBJ whole genome shotgun (WGS) entry which is preliminary data.</text>
</comment>
<evidence type="ECO:0000256" key="1">
    <source>
        <dbReference type="SAM" id="Phobius"/>
    </source>
</evidence>
<dbReference type="Proteomes" id="UP001365542">
    <property type="component" value="Unassembled WGS sequence"/>
</dbReference>
<protein>
    <submittedName>
        <fullName evidence="2">Uncharacterized protein</fullName>
    </submittedName>
</protein>
<reference evidence="2 3" key="1">
    <citation type="submission" date="2019-10" db="EMBL/GenBank/DDBJ databases">
        <authorList>
            <person name="Palmer J.M."/>
        </authorList>
    </citation>
    <scope>NUCLEOTIDE SEQUENCE [LARGE SCALE GENOMIC DNA]</scope>
    <source>
        <strain evidence="2 3">TWF694</strain>
    </source>
</reference>
<dbReference type="EMBL" id="JAVHJO010000011">
    <property type="protein sequence ID" value="KAK6533555.1"/>
    <property type="molecule type" value="Genomic_DNA"/>
</dbReference>
<evidence type="ECO:0000313" key="3">
    <source>
        <dbReference type="Proteomes" id="UP001365542"/>
    </source>
</evidence>
<feature type="transmembrane region" description="Helical" evidence="1">
    <location>
        <begin position="20"/>
        <end position="41"/>
    </location>
</feature>